<comment type="caution">
    <text evidence="1">The sequence shown here is derived from an EMBL/GenBank/DDBJ whole genome shotgun (WGS) entry which is preliminary data.</text>
</comment>
<protein>
    <submittedName>
        <fullName evidence="1">Uncharacterized protein</fullName>
    </submittedName>
</protein>
<dbReference type="RefSeq" id="WP_159026125.1">
    <property type="nucleotide sequence ID" value="NZ_JADBGF010000001.1"/>
</dbReference>
<evidence type="ECO:0000313" key="2">
    <source>
        <dbReference type="Proteomes" id="UP000629287"/>
    </source>
</evidence>
<reference evidence="1 2" key="1">
    <citation type="submission" date="2020-10" db="EMBL/GenBank/DDBJ databases">
        <title>Sequencing the genomes of 1000 actinobacteria strains.</title>
        <authorList>
            <person name="Klenk H.-P."/>
        </authorList>
    </citation>
    <scope>NUCLEOTIDE SEQUENCE [LARGE SCALE GENOMIC DNA]</scope>
    <source>
        <strain evidence="1 2">DSM 41803</strain>
    </source>
</reference>
<dbReference type="GeneID" id="86833372"/>
<evidence type="ECO:0000313" key="1">
    <source>
        <dbReference type="EMBL" id="MBE1602835.1"/>
    </source>
</evidence>
<gene>
    <name evidence="1" type="ORF">H4687_008964</name>
</gene>
<dbReference type="EMBL" id="JADBGF010000001">
    <property type="protein sequence ID" value="MBE1602835.1"/>
    <property type="molecule type" value="Genomic_DNA"/>
</dbReference>
<organism evidence="1 2">
    <name type="scientific">Streptomyces stelliscabiei</name>
    <dbReference type="NCBI Taxonomy" id="146820"/>
    <lineage>
        <taxon>Bacteria</taxon>
        <taxon>Bacillati</taxon>
        <taxon>Actinomycetota</taxon>
        <taxon>Actinomycetes</taxon>
        <taxon>Kitasatosporales</taxon>
        <taxon>Streptomycetaceae</taxon>
        <taxon>Streptomyces</taxon>
    </lineage>
</organism>
<accession>A0A8I0PIE5</accession>
<proteinExistence type="predicted"/>
<dbReference type="OrthoDB" id="3403253at2"/>
<dbReference type="AlphaFoldDB" id="A0A8I0PIE5"/>
<dbReference type="Proteomes" id="UP000629287">
    <property type="component" value="Unassembled WGS sequence"/>
</dbReference>
<name>A0A8I0PIE5_9ACTN</name>
<keyword evidence="2" id="KW-1185">Reference proteome</keyword>
<sequence length="45" mass="4812">MDYFTLSGDETGCLRNKGGATRPGFAVHLKFRGATSEAVHELLGT</sequence>